<keyword evidence="4" id="KW-0479">Metal-binding</keyword>
<evidence type="ECO:0000256" key="3">
    <source>
        <dbReference type="ARBA" id="ARBA00022692"/>
    </source>
</evidence>
<evidence type="ECO:0000256" key="5">
    <source>
        <dbReference type="ARBA" id="ARBA00023004"/>
    </source>
</evidence>
<protein>
    <submittedName>
        <fullName evidence="10">Cytochrome b5</fullName>
    </submittedName>
</protein>
<dbReference type="AlphaFoldDB" id="A0A310SQ02"/>
<keyword evidence="8" id="KW-1133">Transmembrane helix</keyword>
<comment type="subcellular location">
    <subcellularLocation>
        <location evidence="1">Membrane</location>
    </subcellularLocation>
</comment>
<dbReference type="EMBL" id="KQ761783">
    <property type="protein sequence ID" value="OAD56985.1"/>
    <property type="molecule type" value="Genomic_DNA"/>
</dbReference>
<gene>
    <name evidence="10" type="ORF">WN48_02784</name>
</gene>
<dbReference type="Gene3D" id="3.10.120.10">
    <property type="entry name" value="Cytochrome b5-like heme/steroid binding domain"/>
    <property type="match status" value="1"/>
</dbReference>
<sequence>TPNTKFYTREEVAKHNHSSDLWFIINNRVYDVTKFSNHPGGEEILLEQGGRDCTQEFEDIGHSRDARDLMLQFKIGEVVQEDETEEDRCELTEVSESDSSSGSWRSWLIPIALGVLATVVYRYFIKAH</sequence>
<feature type="transmembrane region" description="Helical" evidence="8">
    <location>
        <begin position="107"/>
        <end position="125"/>
    </location>
</feature>
<keyword evidence="2" id="KW-0349">Heme</keyword>
<keyword evidence="11" id="KW-1185">Reference proteome</keyword>
<dbReference type="PRINTS" id="PR00363">
    <property type="entry name" value="CYTOCHROMEB5"/>
</dbReference>
<dbReference type="OrthoDB" id="260519at2759"/>
<name>A0A310SQ02_9HYME</name>
<keyword evidence="3 8" id="KW-0812">Transmembrane</keyword>
<dbReference type="InterPro" id="IPR036400">
    <property type="entry name" value="Cyt_B5-like_heme/steroid_sf"/>
</dbReference>
<proteinExistence type="inferred from homology"/>
<dbReference type="GO" id="GO:0020037">
    <property type="term" value="F:heme binding"/>
    <property type="evidence" value="ECO:0007669"/>
    <property type="project" value="TreeGrafter"/>
</dbReference>
<evidence type="ECO:0000313" key="10">
    <source>
        <dbReference type="EMBL" id="OAD56985.1"/>
    </source>
</evidence>
<evidence type="ECO:0000259" key="9">
    <source>
        <dbReference type="PROSITE" id="PS50255"/>
    </source>
</evidence>
<evidence type="ECO:0000256" key="8">
    <source>
        <dbReference type="SAM" id="Phobius"/>
    </source>
</evidence>
<dbReference type="GO" id="GO:0016020">
    <property type="term" value="C:membrane"/>
    <property type="evidence" value="ECO:0007669"/>
    <property type="project" value="UniProtKB-SubCell"/>
</dbReference>
<accession>A0A310SQ02</accession>
<dbReference type="GO" id="GO:0046872">
    <property type="term" value="F:metal ion binding"/>
    <property type="evidence" value="ECO:0007669"/>
    <property type="project" value="UniProtKB-KW"/>
</dbReference>
<dbReference type="InterPro" id="IPR050668">
    <property type="entry name" value="Cytochrome_b5"/>
</dbReference>
<keyword evidence="6 8" id="KW-0472">Membrane</keyword>
<evidence type="ECO:0000256" key="1">
    <source>
        <dbReference type="ARBA" id="ARBA00004370"/>
    </source>
</evidence>
<comment type="similarity">
    <text evidence="7">Belongs to the cytochrome b5 family.</text>
</comment>
<feature type="domain" description="Cytochrome b5 heme-binding" evidence="9">
    <location>
        <begin position="4"/>
        <end position="79"/>
    </location>
</feature>
<dbReference type="Proteomes" id="UP000250275">
    <property type="component" value="Unassembled WGS sequence"/>
</dbReference>
<reference evidence="10 11" key="1">
    <citation type="submission" date="2015-07" db="EMBL/GenBank/DDBJ databases">
        <title>The genome of Eufriesea mexicana.</title>
        <authorList>
            <person name="Pan H."/>
            <person name="Kapheim K."/>
        </authorList>
    </citation>
    <scope>NUCLEOTIDE SEQUENCE [LARGE SCALE GENOMIC DNA]</scope>
    <source>
        <strain evidence="10">0111107269</strain>
        <tissue evidence="10">Whole body</tissue>
    </source>
</reference>
<feature type="non-terminal residue" evidence="10">
    <location>
        <position position="128"/>
    </location>
</feature>
<dbReference type="PANTHER" id="PTHR19359">
    <property type="entry name" value="CYTOCHROME B5"/>
    <property type="match status" value="1"/>
</dbReference>
<evidence type="ECO:0000256" key="2">
    <source>
        <dbReference type="ARBA" id="ARBA00022617"/>
    </source>
</evidence>
<dbReference type="FunFam" id="3.10.120.10:FF:000002">
    <property type="entry name" value="Cytochrome b5 type B"/>
    <property type="match status" value="1"/>
</dbReference>
<organism evidence="10 11">
    <name type="scientific">Eufriesea mexicana</name>
    <dbReference type="NCBI Taxonomy" id="516756"/>
    <lineage>
        <taxon>Eukaryota</taxon>
        <taxon>Metazoa</taxon>
        <taxon>Ecdysozoa</taxon>
        <taxon>Arthropoda</taxon>
        <taxon>Hexapoda</taxon>
        <taxon>Insecta</taxon>
        <taxon>Pterygota</taxon>
        <taxon>Neoptera</taxon>
        <taxon>Endopterygota</taxon>
        <taxon>Hymenoptera</taxon>
        <taxon>Apocrita</taxon>
        <taxon>Aculeata</taxon>
        <taxon>Apoidea</taxon>
        <taxon>Anthophila</taxon>
        <taxon>Apidae</taxon>
        <taxon>Eufriesea</taxon>
    </lineage>
</organism>
<evidence type="ECO:0000256" key="6">
    <source>
        <dbReference type="ARBA" id="ARBA00023136"/>
    </source>
</evidence>
<dbReference type="Pfam" id="PF00173">
    <property type="entry name" value="Cyt-b5"/>
    <property type="match status" value="1"/>
</dbReference>
<keyword evidence="5" id="KW-0408">Iron</keyword>
<evidence type="ECO:0000256" key="7">
    <source>
        <dbReference type="ARBA" id="ARBA00038168"/>
    </source>
</evidence>
<dbReference type="SMART" id="SM01117">
    <property type="entry name" value="Cyt-b5"/>
    <property type="match status" value="1"/>
</dbReference>
<evidence type="ECO:0000313" key="11">
    <source>
        <dbReference type="Proteomes" id="UP000250275"/>
    </source>
</evidence>
<dbReference type="InterPro" id="IPR001199">
    <property type="entry name" value="Cyt_B5-like_heme/steroid-bd"/>
</dbReference>
<dbReference type="PROSITE" id="PS50255">
    <property type="entry name" value="CYTOCHROME_B5_2"/>
    <property type="match status" value="1"/>
</dbReference>
<dbReference type="SUPFAM" id="SSF55856">
    <property type="entry name" value="Cytochrome b5-like heme/steroid binding domain"/>
    <property type="match status" value="1"/>
</dbReference>
<feature type="non-terminal residue" evidence="10">
    <location>
        <position position="1"/>
    </location>
</feature>
<evidence type="ECO:0000256" key="4">
    <source>
        <dbReference type="ARBA" id="ARBA00022723"/>
    </source>
</evidence>